<reference evidence="6 7" key="1">
    <citation type="submission" date="2018-11" db="EMBL/GenBank/DDBJ databases">
        <title>Genome sequencing of Paenibacillus lentus DSM25539(T).</title>
        <authorList>
            <person name="Kook J.-K."/>
            <person name="Park S.-N."/>
            <person name="Lim Y.K."/>
        </authorList>
    </citation>
    <scope>NUCLEOTIDE SEQUENCE [LARGE SCALE GENOMIC DNA]</scope>
    <source>
        <strain evidence="6 7">DSM 25539</strain>
    </source>
</reference>
<keyword evidence="7" id="KW-1185">Reference proteome</keyword>
<dbReference type="PANTHER" id="PTHR10996:SF283">
    <property type="entry name" value="GLYOXYLATE_HYDROXYPYRUVATE REDUCTASE B"/>
    <property type="match status" value="1"/>
</dbReference>
<dbReference type="SUPFAM" id="SSF51735">
    <property type="entry name" value="NAD(P)-binding Rossmann-fold domains"/>
    <property type="match status" value="1"/>
</dbReference>
<organism evidence="6 7">
    <name type="scientific">Paenibacillus lentus</name>
    <dbReference type="NCBI Taxonomy" id="1338368"/>
    <lineage>
        <taxon>Bacteria</taxon>
        <taxon>Bacillati</taxon>
        <taxon>Bacillota</taxon>
        <taxon>Bacilli</taxon>
        <taxon>Bacillales</taxon>
        <taxon>Paenibacillaceae</taxon>
        <taxon>Paenibacillus</taxon>
    </lineage>
</organism>
<evidence type="ECO:0000256" key="1">
    <source>
        <dbReference type="ARBA" id="ARBA00005854"/>
    </source>
</evidence>
<protein>
    <submittedName>
        <fullName evidence="6">D-glycerate dehydrogenase</fullName>
    </submittedName>
</protein>
<dbReference type="Proteomes" id="UP000273145">
    <property type="component" value="Chromosome"/>
</dbReference>
<feature type="domain" description="D-isomer specific 2-hydroxyacid dehydrogenase catalytic" evidence="4">
    <location>
        <begin position="5"/>
        <end position="318"/>
    </location>
</feature>
<dbReference type="GO" id="GO:0051287">
    <property type="term" value="F:NAD binding"/>
    <property type="evidence" value="ECO:0007669"/>
    <property type="project" value="InterPro"/>
</dbReference>
<dbReference type="KEGG" id="plen:EIM92_20560"/>
<dbReference type="PANTHER" id="PTHR10996">
    <property type="entry name" value="2-HYDROXYACID DEHYDROGENASE-RELATED"/>
    <property type="match status" value="1"/>
</dbReference>
<dbReference type="GO" id="GO:0005829">
    <property type="term" value="C:cytosol"/>
    <property type="evidence" value="ECO:0007669"/>
    <property type="project" value="TreeGrafter"/>
</dbReference>
<dbReference type="OrthoDB" id="9805416at2"/>
<proteinExistence type="inferred from homology"/>
<feature type="domain" description="D-isomer specific 2-hydroxyacid dehydrogenase NAD-binding" evidence="5">
    <location>
        <begin position="108"/>
        <end position="287"/>
    </location>
</feature>
<dbReference type="Pfam" id="PF00389">
    <property type="entry name" value="2-Hacid_dh"/>
    <property type="match status" value="1"/>
</dbReference>
<dbReference type="PROSITE" id="PS00065">
    <property type="entry name" value="D_2_HYDROXYACID_DH_1"/>
    <property type="match status" value="1"/>
</dbReference>
<dbReference type="EMBL" id="CP034248">
    <property type="protein sequence ID" value="AZK48271.1"/>
    <property type="molecule type" value="Genomic_DNA"/>
</dbReference>
<dbReference type="CDD" id="cd05301">
    <property type="entry name" value="GDH"/>
    <property type="match status" value="1"/>
</dbReference>
<comment type="similarity">
    <text evidence="1 3">Belongs to the D-isomer specific 2-hydroxyacid dehydrogenase family.</text>
</comment>
<evidence type="ECO:0000259" key="4">
    <source>
        <dbReference type="Pfam" id="PF00389"/>
    </source>
</evidence>
<evidence type="ECO:0000256" key="3">
    <source>
        <dbReference type="RuleBase" id="RU003719"/>
    </source>
</evidence>
<gene>
    <name evidence="6" type="ORF">EIM92_20560</name>
</gene>
<dbReference type="Pfam" id="PF02826">
    <property type="entry name" value="2-Hacid_dh_C"/>
    <property type="match status" value="1"/>
</dbReference>
<dbReference type="GO" id="GO:0030267">
    <property type="term" value="F:glyoxylate reductase (NADPH) activity"/>
    <property type="evidence" value="ECO:0007669"/>
    <property type="project" value="TreeGrafter"/>
</dbReference>
<dbReference type="SUPFAM" id="SSF52283">
    <property type="entry name" value="Formate/glycerate dehydrogenase catalytic domain-like"/>
    <property type="match status" value="1"/>
</dbReference>
<dbReference type="InterPro" id="IPR050223">
    <property type="entry name" value="D-isomer_2-hydroxyacid_DH"/>
</dbReference>
<dbReference type="GO" id="GO:0016618">
    <property type="term" value="F:hydroxypyruvate reductase [NAD(P)H] activity"/>
    <property type="evidence" value="ECO:0007669"/>
    <property type="project" value="TreeGrafter"/>
</dbReference>
<evidence type="ECO:0000259" key="5">
    <source>
        <dbReference type="Pfam" id="PF02826"/>
    </source>
</evidence>
<dbReference type="Gene3D" id="3.40.50.720">
    <property type="entry name" value="NAD(P)-binding Rossmann-like Domain"/>
    <property type="match status" value="2"/>
</dbReference>
<accession>A0A3Q8SDL4</accession>
<dbReference type="InterPro" id="IPR036291">
    <property type="entry name" value="NAD(P)-bd_dom_sf"/>
</dbReference>
<dbReference type="AlphaFoldDB" id="A0A3Q8SDL4"/>
<dbReference type="RefSeq" id="WP_125084430.1">
    <property type="nucleotide sequence ID" value="NZ_CP034248.1"/>
</dbReference>
<dbReference type="InterPro" id="IPR006140">
    <property type="entry name" value="D-isomer_DH_NAD-bd"/>
</dbReference>
<keyword evidence="2 3" id="KW-0560">Oxidoreductase</keyword>
<evidence type="ECO:0000313" key="6">
    <source>
        <dbReference type="EMBL" id="AZK48271.1"/>
    </source>
</evidence>
<evidence type="ECO:0000256" key="2">
    <source>
        <dbReference type="ARBA" id="ARBA00023002"/>
    </source>
</evidence>
<sequence>MKPKVFIARNVPKEVENYIAKHCIYDKWDRPELIPRDALLASLSDAEGLLTFGGKIDAELLDHAPKLKVVSTMSVGYNHFDLAAMKARGVMGTNTPDVLNETVADLIFALILASARRVTELDRYVKEGQWKRGNNQNLFGLDVHHKKLGIIGMGGIGEAVARRATWGFQMEVLYHNRSRKPAAESELGATYCSMDKLLQEADFIVLMTPLTPETQRLIGEREFGLMKPSAIFINASRGQTVDEQALISALEQKTIYGAGLDVFEREPISPDNPLLKLPNVITLPHIGSATSKTRFDMAMLAAQNMVAALNGHIPPQLVKELRA</sequence>
<name>A0A3Q8SDL4_9BACL</name>
<evidence type="ECO:0000313" key="7">
    <source>
        <dbReference type="Proteomes" id="UP000273145"/>
    </source>
</evidence>
<dbReference type="InterPro" id="IPR029752">
    <property type="entry name" value="D-isomer_DH_CS1"/>
</dbReference>
<dbReference type="FunFam" id="3.40.50.720:FF:000462">
    <property type="entry name" value="Glyoxylate reductase (NADP+)"/>
    <property type="match status" value="1"/>
</dbReference>
<dbReference type="InterPro" id="IPR006139">
    <property type="entry name" value="D-isomer_2_OHA_DH_cat_dom"/>
</dbReference>